<dbReference type="Gene3D" id="3.40.50.150">
    <property type="entry name" value="Vaccinia Virus protein VP39"/>
    <property type="match status" value="1"/>
</dbReference>
<name>A0ABS5SYA5_9GAMM</name>
<dbReference type="PANTHER" id="PTHR13393">
    <property type="entry name" value="SAM-DEPENDENT METHYLTRANSFERASE"/>
    <property type="match status" value="1"/>
</dbReference>
<dbReference type="CDD" id="cd02440">
    <property type="entry name" value="AdoMet_MTases"/>
    <property type="match status" value="1"/>
</dbReference>
<keyword evidence="8" id="KW-1185">Reference proteome</keyword>
<evidence type="ECO:0000256" key="5">
    <source>
        <dbReference type="ARBA" id="ARBA00022691"/>
    </source>
</evidence>
<dbReference type="NCBIfam" id="NF008725">
    <property type="entry name" value="PRK11727.1"/>
    <property type="match status" value="1"/>
</dbReference>
<dbReference type="EMBL" id="JABBFR010000009">
    <property type="protein sequence ID" value="MBT0724458.1"/>
    <property type="molecule type" value="Genomic_DNA"/>
</dbReference>
<dbReference type="InterPro" id="IPR010286">
    <property type="entry name" value="METTL16/RlmF"/>
</dbReference>
<proteinExistence type="inferred from homology"/>
<keyword evidence="2 6" id="KW-0698">rRNA processing</keyword>
<sequence>MARRARLLMHPRNRYQGHYDLAVLFKLEPRLEAWSMLTPSGKLSLNFSEPEAVKLLNKALLKQWYQLQWALPDDHLCPPIPGRADYIHHLADCLAEDLPTNHGPQISVLDIGCGANCIYPLIGSAEYGWRFTGSDCQPESIRAAQQLLAMNTGLTRSIRLRRQKEQSKIFDGIIQPKEFYHATLCNPPFHSSAQAAAEGTARKNNHLGIAEHQLNFAGRYHELWCPGGEVGFITKMIEESVLFQQQVLWFSTLVAKQQSLAPLRKVLTDHSVPVRREIEMAQGNKKSRLLVWSFHNKRQRKELVKPA</sequence>
<evidence type="ECO:0000256" key="1">
    <source>
        <dbReference type="ARBA" id="ARBA00022490"/>
    </source>
</evidence>
<comment type="function">
    <text evidence="6">Specifically methylates the adenine in position 1618 of 23S rRNA.</text>
</comment>
<keyword evidence="4 6" id="KW-0808">Transferase</keyword>
<dbReference type="InterPro" id="IPR016909">
    <property type="entry name" value="rRNA_lsu_MeTfrase_F"/>
</dbReference>
<accession>A0ABS5SYA5</accession>
<comment type="subcellular location">
    <subcellularLocation>
        <location evidence="6">Cytoplasm</location>
    </subcellularLocation>
</comment>
<evidence type="ECO:0000256" key="6">
    <source>
        <dbReference type="HAMAP-Rule" id="MF_01848"/>
    </source>
</evidence>
<protein>
    <recommendedName>
        <fullName evidence="6">Ribosomal RNA large subunit methyltransferase F</fullName>
        <ecNumber evidence="6">2.1.1.181</ecNumber>
    </recommendedName>
    <alternativeName>
        <fullName evidence="6">23S rRNA mA1618 methyltransferase</fullName>
    </alternativeName>
    <alternativeName>
        <fullName evidence="6">rRNA adenine N-6-methyltransferase</fullName>
    </alternativeName>
</protein>
<dbReference type="Pfam" id="PF05971">
    <property type="entry name" value="Methyltransf_10"/>
    <property type="match status" value="1"/>
</dbReference>
<dbReference type="PIRSF" id="PIRSF029038">
    <property type="entry name" value="Mtase_YbiN_prd"/>
    <property type="match status" value="1"/>
</dbReference>
<evidence type="ECO:0000313" key="7">
    <source>
        <dbReference type="EMBL" id="MBT0724458.1"/>
    </source>
</evidence>
<dbReference type="PANTHER" id="PTHR13393:SF0">
    <property type="entry name" value="RNA N6-ADENOSINE-METHYLTRANSFERASE METTL16"/>
    <property type="match status" value="1"/>
</dbReference>
<evidence type="ECO:0000256" key="3">
    <source>
        <dbReference type="ARBA" id="ARBA00022603"/>
    </source>
</evidence>
<dbReference type="SUPFAM" id="SSF53335">
    <property type="entry name" value="S-adenosyl-L-methionine-dependent methyltransferases"/>
    <property type="match status" value="1"/>
</dbReference>
<comment type="caution">
    <text evidence="7">The sequence shown here is derived from an EMBL/GenBank/DDBJ whole genome shotgun (WGS) entry which is preliminary data.</text>
</comment>
<reference evidence="7 8" key="1">
    <citation type="submission" date="2020-04" db="EMBL/GenBank/DDBJ databases">
        <title>Genome sequencing of Rosenbergiella species.</title>
        <authorList>
            <person name="Alvarez-Perez S."/>
            <person name="Lievens B."/>
        </authorList>
    </citation>
    <scope>NUCLEOTIDE SEQUENCE [LARGE SCALE GENOMIC DNA]</scope>
    <source>
        <strain evidence="7 8">S61</strain>
    </source>
</reference>
<dbReference type="InterPro" id="IPR029063">
    <property type="entry name" value="SAM-dependent_MTases_sf"/>
</dbReference>
<organism evidence="7 8">
    <name type="scientific">Rosenbergiella gaditana</name>
    <dbReference type="NCBI Taxonomy" id="2726987"/>
    <lineage>
        <taxon>Bacteria</taxon>
        <taxon>Pseudomonadati</taxon>
        <taxon>Pseudomonadota</taxon>
        <taxon>Gammaproteobacteria</taxon>
        <taxon>Enterobacterales</taxon>
        <taxon>Erwiniaceae</taxon>
        <taxon>Rosenbergiella</taxon>
    </lineage>
</organism>
<dbReference type="GO" id="GO:0052907">
    <property type="term" value="F:23S rRNA (adenine(1618)-N(6))-methyltransferase activity"/>
    <property type="evidence" value="ECO:0007669"/>
    <property type="project" value="UniProtKB-EC"/>
</dbReference>
<keyword evidence="1 6" id="KW-0963">Cytoplasm</keyword>
<dbReference type="HAMAP" id="MF_01848">
    <property type="entry name" value="23SrRNA_methyltr_F"/>
    <property type="match status" value="1"/>
</dbReference>
<gene>
    <name evidence="6 7" type="primary">rlmF</name>
    <name evidence="7" type="ORF">HH682_08395</name>
</gene>
<comment type="similarity">
    <text evidence="6">Belongs to the methyltransferase superfamily. METTL16/RlmF family.</text>
</comment>
<dbReference type="Proteomes" id="UP000790096">
    <property type="component" value="Unassembled WGS sequence"/>
</dbReference>
<dbReference type="EC" id="2.1.1.181" evidence="6"/>
<evidence type="ECO:0000313" key="8">
    <source>
        <dbReference type="Proteomes" id="UP000790096"/>
    </source>
</evidence>
<evidence type="ECO:0000256" key="2">
    <source>
        <dbReference type="ARBA" id="ARBA00022552"/>
    </source>
</evidence>
<evidence type="ECO:0000256" key="4">
    <source>
        <dbReference type="ARBA" id="ARBA00022679"/>
    </source>
</evidence>
<keyword evidence="5 6" id="KW-0949">S-adenosyl-L-methionine</keyword>
<keyword evidence="3 6" id="KW-0489">Methyltransferase</keyword>
<comment type="catalytic activity">
    <reaction evidence="6">
        <text>adenosine(1618) in 23S rRNA + S-adenosyl-L-methionine = N(6)-methyladenosine(1618) in 23S rRNA + S-adenosyl-L-homocysteine + H(+)</text>
        <dbReference type="Rhea" id="RHEA:16497"/>
        <dbReference type="Rhea" id="RHEA-COMP:10229"/>
        <dbReference type="Rhea" id="RHEA-COMP:10231"/>
        <dbReference type="ChEBI" id="CHEBI:15378"/>
        <dbReference type="ChEBI" id="CHEBI:57856"/>
        <dbReference type="ChEBI" id="CHEBI:59789"/>
        <dbReference type="ChEBI" id="CHEBI:74411"/>
        <dbReference type="ChEBI" id="CHEBI:74449"/>
        <dbReference type="EC" id="2.1.1.181"/>
    </reaction>
</comment>